<keyword evidence="3" id="KW-0479">Metal-binding</keyword>
<sequence length="671" mass="72518">MDDTAASGTRTIRSFCRICTSVCGILVETDGDEVVKVRGDRDHPLSRGYTCPKGRSLPQMHHHPNRIERPLLKVDGELRPTSWDACLDDLGTRLRDIIDRHGPQAVGVFFGSGIGMDAAGYRMAQRLHAAIGTPAKFSPLTIDGTAKALISDLVGGSPALSGRPDYDNATFVLFVGSNPVVSHGHTVAMPNPTGTLRALRERAEVWVIDPRHTETARLASRHLAARPGADYAILAYLVREILRDGADREVIARSTQDSTVLAAAVEPFTLERAAQTADVSPDDLRDLLDAVRRAGRIAVETGTGVTMASSANVTQWLAWALMAITGSMNQPGGAWFHPGFGHQLEKAVLPISPAEGSFGPGPRSRPETQSFLGEWPCAVLADEINAGNIRAVLNLGGHLVTAFPDTERLVPALRDLELFATIEIIDNETTALSTHVLPTKDQLERADITLWDALLPRVAAQHTPAAVEPVGDRRSVWWVLAEIGRRLGHQLADTTSAEVTDETMLARITARARRPFADIAVEHWIEVPHEVPAPWVDAHVERMGGWRLAPRLLVDQLAALEPVESLVFTPRRQKRRLNSQLDHLGAVPEILLHPDDAAGAGVADSQPVTVRSASGAITGTARLDATLRRGVVSVPHGHQSANVNRLTCKDDLDLVTGMVRYGGIPVTIHPA</sequence>
<dbReference type="eggNOG" id="COG0243">
    <property type="taxonomic scope" value="Bacteria"/>
</dbReference>
<dbReference type="Proteomes" id="UP000002484">
    <property type="component" value="Chromosome"/>
</dbReference>
<evidence type="ECO:0000313" key="8">
    <source>
        <dbReference type="Proteomes" id="UP000002484"/>
    </source>
</evidence>
<dbReference type="Pfam" id="PF04879">
    <property type="entry name" value="Molybdop_Fe4S4"/>
    <property type="match status" value="1"/>
</dbReference>
<dbReference type="GO" id="GO:0043546">
    <property type="term" value="F:molybdopterin cofactor binding"/>
    <property type="evidence" value="ECO:0007669"/>
    <property type="project" value="InterPro"/>
</dbReference>
<evidence type="ECO:0000256" key="4">
    <source>
        <dbReference type="ARBA" id="ARBA00023004"/>
    </source>
</evidence>
<dbReference type="Pfam" id="PF00384">
    <property type="entry name" value="Molybdopterin"/>
    <property type="match status" value="1"/>
</dbReference>
<feature type="domain" description="4Fe-4S Mo/W bis-MGD-type" evidence="6">
    <location>
        <begin position="9"/>
        <end position="65"/>
    </location>
</feature>
<dbReference type="PANTHER" id="PTHR43742:SF6">
    <property type="entry name" value="OXIDOREDUCTASE YYAE-RELATED"/>
    <property type="match status" value="1"/>
</dbReference>
<evidence type="ECO:0000256" key="1">
    <source>
        <dbReference type="ARBA" id="ARBA00010312"/>
    </source>
</evidence>
<dbReference type="PROSITE" id="PS00551">
    <property type="entry name" value="MOLYBDOPTERIN_PROK_1"/>
    <property type="match status" value="1"/>
</dbReference>
<dbReference type="InterPro" id="IPR009010">
    <property type="entry name" value="Asp_de-COase-like_dom_sf"/>
</dbReference>
<accession>E3J813</accession>
<dbReference type="KEGG" id="fri:FraEuI1c_4060"/>
<dbReference type="InterPro" id="IPR050612">
    <property type="entry name" value="Prok_Mopterin_Oxidored"/>
</dbReference>
<dbReference type="GO" id="GO:0046872">
    <property type="term" value="F:metal ion binding"/>
    <property type="evidence" value="ECO:0007669"/>
    <property type="project" value="UniProtKB-KW"/>
</dbReference>
<dbReference type="EMBL" id="CP002299">
    <property type="protein sequence ID" value="ADP82061.1"/>
    <property type="molecule type" value="Genomic_DNA"/>
</dbReference>
<dbReference type="FunCoup" id="E3J813">
    <property type="interactions" value="8"/>
</dbReference>
<dbReference type="GO" id="GO:0016491">
    <property type="term" value="F:oxidoreductase activity"/>
    <property type="evidence" value="ECO:0007669"/>
    <property type="project" value="InterPro"/>
</dbReference>
<dbReference type="Gene3D" id="2.20.25.90">
    <property type="entry name" value="ADC-like domains"/>
    <property type="match status" value="1"/>
</dbReference>
<proteinExistence type="inferred from homology"/>
<dbReference type="InParanoid" id="E3J813"/>
<dbReference type="InterPro" id="IPR027467">
    <property type="entry name" value="MopterinOxRdtase_cofactor_BS"/>
</dbReference>
<gene>
    <name evidence="7" type="ordered locus">FraEuI1c_4060</name>
</gene>
<dbReference type="HOGENOM" id="CLU_000422_13_3_11"/>
<evidence type="ECO:0000259" key="6">
    <source>
        <dbReference type="PROSITE" id="PS51669"/>
    </source>
</evidence>
<dbReference type="SMART" id="SM00926">
    <property type="entry name" value="Molybdop_Fe4S4"/>
    <property type="match status" value="1"/>
</dbReference>
<evidence type="ECO:0000256" key="5">
    <source>
        <dbReference type="ARBA" id="ARBA00023014"/>
    </source>
</evidence>
<comment type="similarity">
    <text evidence="1">Belongs to the prokaryotic molybdopterin-containing oxidoreductase family.</text>
</comment>
<dbReference type="RefSeq" id="WP_013425179.1">
    <property type="nucleotide sequence ID" value="NC_014666.1"/>
</dbReference>
<dbReference type="Gene3D" id="3.40.228.10">
    <property type="entry name" value="Dimethylsulfoxide Reductase, domain 2"/>
    <property type="match status" value="1"/>
</dbReference>
<keyword evidence="2" id="KW-0004">4Fe-4S</keyword>
<dbReference type="PANTHER" id="PTHR43742">
    <property type="entry name" value="TRIMETHYLAMINE-N-OXIDE REDUCTASE"/>
    <property type="match status" value="1"/>
</dbReference>
<evidence type="ECO:0000256" key="2">
    <source>
        <dbReference type="ARBA" id="ARBA00022485"/>
    </source>
</evidence>
<dbReference type="Gene3D" id="3.40.50.740">
    <property type="match status" value="1"/>
</dbReference>
<dbReference type="SUPFAM" id="SSF53706">
    <property type="entry name" value="Formate dehydrogenase/DMSO reductase, domains 1-3"/>
    <property type="match status" value="1"/>
</dbReference>
<evidence type="ECO:0000256" key="3">
    <source>
        <dbReference type="ARBA" id="ARBA00022723"/>
    </source>
</evidence>
<protein>
    <submittedName>
        <fullName evidence="7">Molybdopterin oxidoreductase</fullName>
    </submittedName>
</protein>
<keyword evidence="5" id="KW-0411">Iron-sulfur</keyword>
<name>E3J813_PSEI1</name>
<reference evidence="7 8" key="1">
    <citation type="submission" date="2010-10" db="EMBL/GenBank/DDBJ databases">
        <title>Complete sequence of Frankia sp. EuI1c.</title>
        <authorList>
            <consortium name="US DOE Joint Genome Institute"/>
            <person name="Lucas S."/>
            <person name="Copeland A."/>
            <person name="Lapidus A."/>
            <person name="Cheng J.-F."/>
            <person name="Bruce D."/>
            <person name="Goodwin L."/>
            <person name="Pitluck S."/>
            <person name="Chertkov O."/>
            <person name="Detter J.C."/>
            <person name="Han C."/>
            <person name="Tapia R."/>
            <person name="Land M."/>
            <person name="Hauser L."/>
            <person name="Jeffries C."/>
            <person name="Kyrpides N."/>
            <person name="Ivanova N."/>
            <person name="Mikhailova N."/>
            <person name="Beauchemin N."/>
            <person name="Sen A."/>
            <person name="Sur S.A."/>
            <person name="Gtari M."/>
            <person name="Wall L."/>
            <person name="Tisa L."/>
            <person name="Woyke T."/>
        </authorList>
    </citation>
    <scope>NUCLEOTIDE SEQUENCE [LARGE SCALE GENOMIC DNA]</scope>
    <source>
        <strain evidence="8">DSM 45817 / CECT 9037 / EuI1c</strain>
    </source>
</reference>
<dbReference type="InterPro" id="IPR006963">
    <property type="entry name" value="Mopterin_OxRdtase_4Fe-4S_dom"/>
</dbReference>
<dbReference type="InterPro" id="IPR006656">
    <property type="entry name" value="Mopterin_OxRdtase"/>
</dbReference>
<dbReference type="InterPro" id="IPR006657">
    <property type="entry name" value="MoPterin_dinucl-bd_dom"/>
</dbReference>
<dbReference type="OrthoDB" id="9759518at2"/>
<dbReference type="Pfam" id="PF01568">
    <property type="entry name" value="Molydop_binding"/>
    <property type="match status" value="1"/>
</dbReference>
<dbReference type="PROSITE" id="PS51669">
    <property type="entry name" value="4FE4S_MOW_BIS_MGD"/>
    <property type="match status" value="1"/>
</dbReference>
<dbReference type="AlphaFoldDB" id="E3J813"/>
<dbReference type="Gene3D" id="2.40.40.20">
    <property type="match status" value="1"/>
</dbReference>
<dbReference type="STRING" id="298654.FraEuI1c_4060"/>
<dbReference type="SUPFAM" id="SSF50692">
    <property type="entry name" value="ADC-like"/>
    <property type="match status" value="1"/>
</dbReference>
<evidence type="ECO:0000313" key="7">
    <source>
        <dbReference type="EMBL" id="ADP82061.1"/>
    </source>
</evidence>
<keyword evidence="4" id="KW-0408">Iron</keyword>
<keyword evidence="8" id="KW-1185">Reference proteome</keyword>
<organism evidence="7 8">
    <name type="scientific">Pseudofrankia inefficax (strain DSM 45817 / CECT 9037 / DDB 130130 / EuI1c)</name>
    <name type="common">Frankia inefficax</name>
    <dbReference type="NCBI Taxonomy" id="298654"/>
    <lineage>
        <taxon>Bacteria</taxon>
        <taxon>Bacillati</taxon>
        <taxon>Actinomycetota</taxon>
        <taxon>Actinomycetes</taxon>
        <taxon>Frankiales</taxon>
        <taxon>Frankiaceae</taxon>
        <taxon>Pseudofrankia</taxon>
    </lineage>
</organism>
<dbReference type="GO" id="GO:0051539">
    <property type="term" value="F:4 iron, 4 sulfur cluster binding"/>
    <property type="evidence" value="ECO:0007669"/>
    <property type="project" value="UniProtKB-KW"/>
</dbReference>